<dbReference type="PROSITE" id="PS50930">
    <property type="entry name" value="HTH_LYTTR"/>
    <property type="match status" value="1"/>
</dbReference>
<dbReference type="KEGG" id="uru:DSM104443_04091"/>
<evidence type="ECO:0000256" key="1">
    <source>
        <dbReference type="PROSITE-ProRule" id="PRU00169"/>
    </source>
</evidence>
<dbReference type="Proteomes" id="UP000501534">
    <property type="component" value="Chromosome"/>
</dbReference>
<dbReference type="PROSITE" id="PS50110">
    <property type="entry name" value="RESPONSE_REGULATORY"/>
    <property type="match status" value="1"/>
</dbReference>
<evidence type="ECO:0000313" key="4">
    <source>
        <dbReference type="EMBL" id="QJR12997.1"/>
    </source>
</evidence>
<dbReference type="InterPro" id="IPR001789">
    <property type="entry name" value="Sig_transdc_resp-reg_receiver"/>
</dbReference>
<dbReference type="SMART" id="SM00448">
    <property type="entry name" value="REC"/>
    <property type="match status" value="1"/>
</dbReference>
<dbReference type="EMBL" id="CP053069">
    <property type="protein sequence ID" value="QJR12997.1"/>
    <property type="molecule type" value="Genomic_DNA"/>
</dbReference>
<feature type="domain" description="Response regulatory" evidence="2">
    <location>
        <begin position="3"/>
        <end position="115"/>
    </location>
</feature>
<dbReference type="GO" id="GO:0000156">
    <property type="term" value="F:phosphorelay response regulator activity"/>
    <property type="evidence" value="ECO:0007669"/>
    <property type="project" value="InterPro"/>
</dbReference>
<dbReference type="AlphaFoldDB" id="A0A6M4H500"/>
<evidence type="ECO:0000259" key="2">
    <source>
        <dbReference type="PROSITE" id="PS50110"/>
    </source>
</evidence>
<gene>
    <name evidence="4" type="primary">ypdB_4</name>
    <name evidence="4" type="ORF">DSM104443_04091</name>
</gene>
<accession>A0A6M4H500</accession>
<dbReference type="SMART" id="SM00850">
    <property type="entry name" value="LytTR"/>
    <property type="match status" value="1"/>
</dbReference>
<dbReference type="SUPFAM" id="SSF52172">
    <property type="entry name" value="CheY-like"/>
    <property type="match status" value="1"/>
</dbReference>
<dbReference type="Pfam" id="PF04397">
    <property type="entry name" value="LytTR"/>
    <property type="match status" value="1"/>
</dbReference>
<organism evidence="4 5">
    <name type="scientific">Usitatibacter rugosus</name>
    <dbReference type="NCBI Taxonomy" id="2732067"/>
    <lineage>
        <taxon>Bacteria</taxon>
        <taxon>Pseudomonadati</taxon>
        <taxon>Pseudomonadota</taxon>
        <taxon>Betaproteobacteria</taxon>
        <taxon>Nitrosomonadales</taxon>
        <taxon>Usitatibacteraceae</taxon>
        <taxon>Usitatibacter</taxon>
    </lineage>
</organism>
<feature type="modified residue" description="4-aspartylphosphate" evidence="1">
    <location>
        <position position="55"/>
    </location>
</feature>
<dbReference type="Gene3D" id="2.40.50.1020">
    <property type="entry name" value="LytTr DNA-binding domain"/>
    <property type="match status" value="1"/>
</dbReference>
<name>A0A6M4H500_9PROT</name>
<keyword evidence="1" id="KW-0597">Phosphoprotein</keyword>
<dbReference type="InterPro" id="IPR046947">
    <property type="entry name" value="LytR-like"/>
</dbReference>
<dbReference type="RefSeq" id="WP_171095692.1">
    <property type="nucleotide sequence ID" value="NZ_CP053069.1"/>
</dbReference>
<evidence type="ECO:0000313" key="5">
    <source>
        <dbReference type="Proteomes" id="UP000501534"/>
    </source>
</evidence>
<evidence type="ECO:0000259" key="3">
    <source>
        <dbReference type="PROSITE" id="PS50930"/>
    </source>
</evidence>
<sequence length="247" mass="27645">MPTAILAEDEPILRAQLENKLKKLWPELEIIASVEDGAAALEALEDRVPDFMFLDIQMPEMTGVEVARHVGGRCHVVFVTAYDEYAVQAFETGAVDYILKPATDERLGTTIERLKAKLSAPPTDLKAILAQIGQLGPKKERLQWIKATIGQNLRLIPVAEVLFFQSDEKYTRVVTADAEALIKTPIRELMEGLDPEVFWQIHRSTLVNAAAIAAVTRDFRGQAHVKIKGKDDNLVVSRIYSHLFKQM</sequence>
<dbReference type="Gene3D" id="3.40.50.2300">
    <property type="match status" value="1"/>
</dbReference>
<dbReference type="PANTHER" id="PTHR37299:SF1">
    <property type="entry name" value="STAGE 0 SPORULATION PROTEIN A HOMOLOG"/>
    <property type="match status" value="1"/>
</dbReference>
<dbReference type="InterPro" id="IPR007492">
    <property type="entry name" value="LytTR_DNA-bd_dom"/>
</dbReference>
<dbReference type="InterPro" id="IPR011006">
    <property type="entry name" value="CheY-like_superfamily"/>
</dbReference>
<reference evidence="4 5" key="1">
    <citation type="submission" date="2020-04" db="EMBL/GenBank/DDBJ databases">
        <title>Usitatibacter rugosus gen. nov., sp. nov. and Usitatibacter palustris sp. nov., novel members of Usitatibacteraceae fam. nov. within the order Nitrosomonadales isolated from soil.</title>
        <authorList>
            <person name="Huber K.J."/>
            <person name="Neumann-Schaal M."/>
            <person name="Geppert A."/>
            <person name="Luckner M."/>
            <person name="Wanner G."/>
            <person name="Overmann J."/>
        </authorList>
    </citation>
    <scope>NUCLEOTIDE SEQUENCE [LARGE SCALE GENOMIC DNA]</scope>
    <source>
        <strain evidence="4 5">0125_3</strain>
    </source>
</reference>
<protein>
    <submittedName>
        <fullName evidence="4">Transcriptional regulatory protein YpdB</fullName>
    </submittedName>
</protein>
<dbReference type="PANTHER" id="PTHR37299">
    <property type="entry name" value="TRANSCRIPTIONAL REGULATOR-RELATED"/>
    <property type="match status" value="1"/>
</dbReference>
<feature type="domain" description="HTH LytTR-type" evidence="3">
    <location>
        <begin position="145"/>
        <end position="247"/>
    </location>
</feature>
<dbReference type="GO" id="GO:0003677">
    <property type="term" value="F:DNA binding"/>
    <property type="evidence" value="ECO:0007669"/>
    <property type="project" value="InterPro"/>
</dbReference>
<proteinExistence type="predicted"/>
<keyword evidence="5" id="KW-1185">Reference proteome</keyword>
<dbReference type="Pfam" id="PF00072">
    <property type="entry name" value="Response_reg"/>
    <property type="match status" value="1"/>
</dbReference>